<protein>
    <recommendedName>
        <fullName evidence="6">FAD-binding domain-containing protein</fullName>
    </recommendedName>
</protein>
<dbReference type="InterPro" id="IPR036188">
    <property type="entry name" value="FAD/NAD-bd_sf"/>
</dbReference>
<evidence type="ECO:0008006" key="6">
    <source>
        <dbReference type="Google" id="ProtNLM"/>
    </source>
</evidence>
<accession>A0A0D7A7R0</accession>
<evidence type="ECO:0000313" key="5">
    <source>
        <dbReference type="Proteomes" id="UP000054144"/>
    </source>
</evidence>
<dbReference type="AlphaFoldDB" id="A0A0D7A7R0"/>
<dbReference type="Proteomes" id="UP000054144">
    <property type="component" value="Unassembled WGS sequence"/>
</dbReference>
<keyword evidence="3" id="KW-0560">Oxidoreductase</keyword>
<organism evidence="4 5">
    <name type="scientific">Fistulina hepatica ATCC 64428</name>
    <dbReference type="NCBI Taxonomy" id="1128425"/>
    <lineage>
        <taxon>Eukaryota</taxon>
        <taxon>Fungi</taxon>
        <taxon>Dikarya</taxon>
        <taxon>Basidiomycota</taxon>
        <taxon>Agaricomycotina</taxon>
        <taxon>Agaricomycetes</taxon>
        <taxon>Agaricomycetidae</taxon>
        <taxon>Agaricales</taxon>
        <taxon>Fistulinaceae</taxon>
        <taxon>Fistulina</taxon>
    </lineage>
</organism>
<dbReference type="OrthoDB" id="417877at2759"/>
<gene>
    <name evidence="4" type="ORF">FISHEDRAFT_75261</name>
</gene>
<name>A0A0D7A7R0_9AGAR</name>
<dbReference type="PANTHER" id="PTHR46720:SF3">
    <property type="entry name" value="FAD-BINDING DOMAIN-CONTAINING PROTEIN-RELATED"/>
    <property type="match status" value="1"/>
</dbReference>
<dbReference type="Gene3D" id="3.50.50.60">
    <property type="entry name" value="FAD/NAD(P)-binding domain"/>
    <property type="match status" value="1"/>
</dbReference>
<evidence type="ECO:0000256" key="2">
    <source>
        <dbReference type="ARBA" id="ARBA00022827"/>
    </source>
</evidence>
<sequence length="130" mass="14223">MSQLFCACVSRSTQDQVSRDELATSFKGWEPETQALIHCIDSLLRWAIHTPVRPLPSFISEGSVAFLEDVAHAMCPHQGSGASQAIEDTYLAAALLGSSLTTRSSIPRALEIYDQICRPQAFEVQEESPA</sequence>
<keyword evidence="2" id="KW-0274">FAD</keyword>
<dbReference type="GO" id="GO:0044550">
    <property type="term" value="P:secondary metabolite biosynthetic process"/>
    <property type="evidence" value="ECO:0007669"/>
    <property type="project" value="TreeGrafter"/>
</dbReference>
<dbReference type="GO" id="GO:0016491">
    <property type="term" value="F:oxidoreductase activity"/>
    <property type="evidence" value="ECO:0007669"/>
    <property type="project" value="UniProtKB-KW"/>
</dbReference>
<reference evidence="4 5" key="1">
    <citation type="journal article" date="2015" name="Fungal Genet. Biol.">
        <title>Evolution of novel wood decay mechanisms in Agaricales revealed by the genome sequences of Fistulina hepatica and Cylindrobasidium torrendii.</title>
        <authorList>
            <person name="Floudas D."/>
            <person name="Held B.W."/>
            <person name="Riley R."/>
            <person name="Nagy L.G."/>
            <person name="Koehler G."/>
            <person name="Ransdell A.S."/>
            <person name="Younus H."/>
            <person name="Chow J."/>
            <person name="Chiniquy J."/>
            <person name="Lipzen A."/>
            <person name="Tritt A."/>
            <person name="Sun H."/>
            <person name="Haridas S."/>
            <person name="LaButti K."/>
            <person name="Ohm R.A."/>
            <person name="Kues U."/>
            <person name="Blanchette R.A."/>
            <person name="Grigoriev I.V."/>
            <person name="Minto R.E."/>
            <person name="Hibbett D.S."/>
        </authorList>
    </citation>
    <scope>NUCLEOTIDE SEQUENCE [LARGE SCALE GENOMIC DNA]</scope>
    <source>
        <strain evidence="4 5">ATCC 64428</strain>
    </source>
</reference>
<evidence type="ECO:0000313" key="4">
    <source>
        <dbReference type="EMBL" id="KIY46823.1"/>
    </source>
</evidence>
<dbReference type="InterPro" id="IPR051104">
    <property type="entry name" value="FAD_monoxygenase"/>
</dbReference>
<dbReference type="PANTHER" id="PTHR46720">
    <property type="entry name" value="HYDROXYLASE, PUTATIVE (AFU_ORTHOLOGUE AFUA_3G01460)-RELATED"/>
    <property type="match status" value="1"/>
</dbReference>
<evidence type="ECO:0000256" key="1">
    <source>
        <dbReference type="ARBA" id="ARBA00022630"/>
    </source>
</evidence>
<dbReference type="SUPFAM" id="SSF51905">
    <property type="entry name" value="FAD/NAD(P)-binding domain"/>
    <property type="match status" value="1"/>
</dbReference>
<dbReference type="EMBL" id="KN882022">
    <property type="protein sequence ID" value="KIY46823.1"/>
    <property type="molecule type" value="Genomic_DNA"/>
</dbReference>
<keyword evidence="1" id="KW-0285">Flavoprotein</keyword>
<keyword evidence="5" id="KW-1185">Reference proteome</keyword>
<evidence type="ECO:0000256" key="3">
    <source>
        <dbReference type="ARBA" id="ARBA00023002"/>
    </source>
</evidence>
<proteinExistence type="predicted"/>